<organism evidence="3 4">
    <name type="scientific">Thiohalocapsa marina</name>
    <dbReference type="NCBI Taxonomy" id="424902"/>
    <lineage>
        <taxon>Bacteria</taxon>
        <taxon>Pseudomonadati</taxon>
        <taxon>Pseudomonadota</taxon>
        <taxon>Gammaproteobacteria</taxon>
        <taxon>Chromatiales</taxon>
        <taxon>Chromatiaceae</taxon>
        <taxon>Thiohalocapsa</taxon>
    </lineage>
</organism>
<protein>
    <submittedName>
        <fullName evidence="3">Serine/threonine-protein phosphatase</fullName>
    </submittedName>
</protein>
<evidence type="ECO:0000259" key="2">
    <source>
        <dbReference type="PROSITE" id="PS51746"/>
    </source>
</evidence>
<dbReference type="SMART" id="SM00332">
    <property type="entry name" value="PP2Cc"/>
    <property type="match status" value="1"/>
</dbReference>
<proteinExistence type="predicted"/>
<dbReference type="InterPro" id="IPR015655">
    <property type="entry name" value="PP2C"/>
</dbReference>
<evidence type="ECO:0000256" key="1">
    <source>
        <dbReference type="SAM" id="Phobius"/>
    </source>
</evidence>
<evidence type="ECO:0000313" key="3">
    <source>
        <dbReference type="EMBL" id="KAA6187494.1"/>
    </source>
</evidence>
<dbReference type="GO" id="GO:0004722">
    <property type="term" value="F:protein serine/threonine phosphatase activity"/>
    <property type="evidence" value="ECO:0007669"/>
    <property type="project" value="InterPro"/>
</dbReference>
<dbReference type="OrthoDB" id="9801841at2"/>
<name>A0A5M8FUK8_9GAMM</name>
<dbReference type="SUPFAM" id="SSF81606">
    <property type="entry name" value="PP2C-like"/>
    <property type="match status" value="1"/>
</dbReference>
<dbReference type="InterPro" id="IPR001932">
    <property type="entry name" value="PPM-type_phosphatase-like_dom"/>
</dbReference>
<keyword evidence="1" id="KW-0472">Membrane</keyword>
<reference evidence="3 4" key="1">
    <citation type="submission" date="2019-09" db="EMBL/GenBank/DDBJ databases">
        <title>Whole-genome sequence of the purple sulfur bacterium Thiohalocapsa marina DSM 19078.</title>
        <authorList>
            <person name="Kyndt J.A."/>
            <person name="Meyer T.E."/>
        </authorList>
    </citation>
    <scope>NUCLEOTIDE SEQUENCE [LARGE SCALE GENOMIC DNA]</scope>
    <source>
        <strain evidence="3 4">DSM 19078</strain>
    </source>
</reference>
<dbReference type="InterPro" id="IPR036457">
    <property type="entry name" value="PPM-type-like_dom_sf"/>
</dbReference>
<dbReference type="CDD" id="cd00143">
    <property type="entry name" value="PP2Cc"/>
    <property type="match status" value="1"/>
</dbReference>
<comment type="caution">
    <text evidence="3">The sequence shown here is derived from an EMBL/GenBank/DDBJ whole genome shotgun (WGS) entry which is preliminary data.</text>
</comment>
<dbReference type="Pfam" id="PF13672">
    <property type="entry name" value="PP2C_2"/>
    <property type="match status" value="1"/>
</dbReference>
<sequence>MRWKSAAATHPGCVRSVNQDAFLDRPDLGLWAVADGMGGHAAGERASALVVETLARLPSPRFLGRSTEQLESLIQEANRQLIAEAAAKGDEIIGTTLVALLALGGACALLWVGDSRIYRLREGRLTQLTTDHTEVQQWVAQGMLSPDEADAHPHANVLSRAIGAEDELQIDTAIDSLHPGDRYLLCSDGLSKELSRERIGALLASGAPTETVQQLIETTCEAGARDNVTALVIEFSVV</sequence>
<accession>A0A5M8FUK8</accession>
<keyword evidence="4" id="KW-1185">Reference proteome</keyword>
<dbReference type="Proteomes" id="UP000322981">
    <property type="component" value="Unassembled WGS sequence"/>
</dbReference>
<dbReference type="Gene3D" id="3.60.40.10">
    <property type="entry name" value="PPM-type phosphatase domain"/>
    <property type="match status" value="1"/>
</dbReference>
<dbReference type="SMART" id="SM00331">
    <property type="entry name" value="PP2C_SIG"/>
    <property type="match status" value="1"/>
</dbReference>
<dbReference type="PANTHER" id="PTHR47992">
    <property type="entry name" value="PROTEIN PHOSPHATASE"/>
    <property type="match status" value="1"/>
</dbReference>
<dbReference type="EMBL" id="VWXX01000002">
    <property type="protein sequence ID" value="KAA6187494.1"/>
    <property type="molecule type" value="Genomic_DNA"/>
</dbReference>
<keyword evidence="1" id="KW-1133">Transmembrane helix</keyword>
<dbReference type="AlphaFoldDB" id="A0A5M8FUK8"/>
<gene>
    <name evidence="3" type="ORF">F2Q65_02220</name>
</gene>
<feature type="domain" description="PPM-type phosphatase" evidence="2">
    <location>
        <begin position="5"/>
        <end position="235"/>
    </location>
</feature>
<feature type="transmembrane region" description="Helical" evidence="1">
    <location>
        <begin position="92"/>
        <end position="112"/>
    </location>
</feature>
<keyword evidence="1" id="KW-0812">Transmembrane</keyword>
<dbReference type="PROSITE" id="PS51746">
    <property type="entry name" value="PPM_2"/>
    <property type="match status" value="1"/>
</dbReference>
<evidence type="ECO:0000313" key="4">
    <source>
        <dbReference type="Proteomes" id="UP000322981"/>
    </source>
</evidence>